<reference evidence="1" key="2">
    <citation type="submission" date="2022-10" db="EMBL/GenBank/DDBJ databases">
        <authorList>
            <consortium name="ENA_rothamsted_submissions"/>
            <consortium name="culmorum"/>
            <person name="King R."/>
        </authorList>
    </citation>
    <scope>NUCLEOTIDE SEQUENCE</scope>
</reference>
<accession>A0A9N9QZ85</accession>
<dbReference type="Proteomes" id="UP001153714">
    <property type="component" value="Chromosome 15"/>
</dbReference>
<sequence>MFQIKSKHNIHNPHTKTQRTHYSDEYWRKLSKYTLGYKNNKRYRASEPCPSIGKFSSYYTEQDSSSSTIWPRFSNQNSVSNCQCSCHQKVINPMLKIGQYIDKLLKDAELLVHDTDECKNL</sequence>
<dbReference type="EMBL" id="OU893346">
    <property type="protein sequence ID" value="CAG9786327.1"/>
    <property type="molecule type" value="Genomic_DNA"/>
</dbReference>
<organism evidence="1 2">
    <name type="scientific">Diatraea saccharalis</name>
    <name type="common">sugarcane borer</name>
    <dbReference type="NCBI Taxonomy" id="40085"/>
    <lineage>
        <taxon>Eukaryota</taxon>
        <taxon>Metazoa</taxon>
        <taxon>Ecdysozoa</taxon>
        <taxon>Arthropoda</taxon>
        <taxon>Hexapoda</taxon>
        <taxon>Insecta</taxon>
        <taxon>Pterygota</taxon>
        <taxon>Neoptera</taxon>
        <taxon>Endopterygota</taxon>
        <taxon>Lepidoptera</taxon>
        <taxon>Glossata</taxon>
        <taxon>Ditrysia</taxon>
        <taxon>Pyraloidea</taxon>
        <taxon>Crambidae</taxon>
        <taxon>Crambinae</taxon>
        <taxon>Diatraea</taxon>
    </lineage>
</organism>
<protein>
    <submittedName>
        <fullName evidence="1">Uncharacterized protein</fullName>
    </submittedName>
</protein>
<evidence type="ECO:0000313" key="1">
    <source>
        <dbReference type="EMBL" id="CAG9786327.1"/>
    </source>
</evidence>
<proteinExistence type="predicted"/>
<evidence type="ECO:0000313" key="2">
    <source>
        <dbReference type="Proteomes" id="UP001153714"/>
    </source>
</evidence>
<gene>
    <name evidence="1" type="ORF">DIATSA_LOCUS4288</name>
</gene>
<name>A0A9N9QZ85_9NEOP</name>
<reference evidence="1" key="1">
    <citation type="submission" date="2021-12" db="EMBL/GenBank/DDBJ databases">
        <authorList>
            <person name="King R."/>
        </authorList>
    </citation>
    <scope>NUCLEOTIDE SEQUENCE</scope>
</reference>
<keyword evidence="2" id="KW-1185">Reference proteome</keyword>
<dbReference type="AlphaFoldDB" id="A0A9N9QZ85"/>